<dbReference type="PATRIC" id="fig|470.1288.peg.13"/>
<protein>
    <submittedName>
        <fullName evidence="3">Uncharacterized protein</fullName>
    </submittedName>
</protein>
<evidence type="ECO:0000313" key="4">
    <source>
        <dbReference type="EMBL" id="PQL81540.1"/>
    </source>
</evidence>
<organism evidence="3 7">
    <name type="scientific">Acinetobacter baumannii</name>
    <dbReference type="NCBI Taxonomy" id="470"/>
    <lineage>
        <taxon>Bacteria</taxon>
        <taxon>Pseudomonadati</taxon>
        <taxon>Pseudomonadota</taxon>
        <taxon>Gammaproteobacteria</taxon>
        <taxon>Moraxellales</taxon>
        <taxon>Moraxellaceae</taxon>
        <taxon>Acinetobacter</taxon>
        <taxon>Acinetobacter calcoaceticus/baumannii complex</taxon>
    </lineage>
</organism>
<evidence type="ECO:0000313" key="7">
    <source>
        <dbReference type="Proteomes" id="UP000179937"/>
    </source>
</evidence>
<evidence type="ECO:0000313" key="9">
    <source>
        <dbReference type="Proteomes" id="UP000237823"/>
    </source>
</evidence>
<dbReference type="RefSeq" id="WP_000176708.1">
    <property type="nucleotide sequence ID" value="NZ_AP031577.1"/>
</dbReference>
<dbReference type="AlphaFoldDB" id="A0A0D7RY84"/>
<dbReference type="EMBL" id="LYKI01000003">
    <property type="protein sequence ID" value="OIG74992.1"/>
    <property type="molecule type" value="Genomic_DNA"/>
</dbReference>
<evidence type="ECO:0000313" key="5">
    <source>
        <dbReference type="EMBL" id="PRN35356.1"/>
    </source>
</evidence>
<dbReference type="KEGG" id="abw:BL01_00070"/>
<evidence type="ECO:0000313" key="6">
    <source>
        <dbReference type="EMBL" id="SST26153.1"/>
    </source>
</evidence>
<evidence type="ECO:0000313" key="8">
    <source>
        <dbReference type="Proteomes" id="UP000233757"/>
    </source>
</evidence>
<reference evidence="3 7" key="1">
    <citation type="submission" date="2016-05" db="EMBL/GenBank/DDBJ databases">
        <title>The evolution of Acinetobacter baumannii in vivo.</title>
        <authorList>
            <person name="Hua X."/>
            <person name="Yu Y."/>
        </authorList>
    </citation>
    <scope>NUCLEOTIDE SEQUENCE [LARGE SCALE GENOMIC DNA]</scope>
    <source>
        <strain evidence="3 7">XH647</strain>
    </source>
</reference>
<dbReference type="Proteomes" id="UP000233757">
    <property type="component" value="Unassembled WGS sequence"/>
</dbReference>
<reference evidence="6 10" key="4">
    <citation type="submission" date="2018-07" db="EMBL/GenBank/DDBJ databases">
        <authorList>
            <consortium name="Pathogen Informatics"/>
        </authorList>
    </citation>
    <scope>NUCLEOTIDE SEQUENCE [LARGE SCALE GENOMIC DNA]</scope>
    <source>
        <strain evidence="6 10">4300STDY7045823</strain>
    </source>
</reference>
<evidence type="ECO:0000313" key="2">
    <source>
        <dbReference type="EMBL" id="MDR8429997.1"/>
    </source>
</evidence>
<evidence type="ECO:0000313" key="1">
    <source>
        <dbReference type="EMBL" id="MDR8260862.1"/>
    </source>
</evidence>
<name>A0A0D7RY84_ACIBA</name>
<dbReference type="EMBL" id="NEPB01000013">
    <property type="protein sequence ID" value="PRN35356.1"/>
    <property type="molecule type" value="Genomic_DNA"/>
</dbReference>
<reference evidence="5 9" key="2">
    <citation type="submission" date="2017-04" db="EMBL/GenBank/DDBJ databases">
        <title>Comparison of Acinetobacter baumannii whole genome sequences from two major hospitals in Kuwait.</title>
        <authorList>
            <person name="Nasser K."/>
            <person name="Habibi N."/>
            <person name="Khan M.W."/>
            <person name="Purohit P."/>
            <person name="Al-Obaid I."/>
            <person name="Dhar R."/>
            <person name="Al-Fouzan W."/>
            <person name="Mustafa A.S."/>
        </authorList>
    </citation>
    <scope>NUCLEOTIDE SEQUENCE [LARGE SCALE GENOMIC DNA]</scope>
    <source>
        <strain evidence="5 9">KUFAR57</strain>
    </source>
</reference>
<dbReference type="EMBL" id="PHJU02000033">
    <property type="protein sequence ID" value="PQL81540.1"/>
    <property type="molecule type" value="Genomic_DNA"/>
</dbReference>
<dbReference type="EMBL" id="VMAF01000002">
    <property type="protein sequence ID" value="MDR8429997.1"/>
    <property type="molecule type" value="Genomic_DNA"/>
</dbReference>
<reference evidence="4 8" key="3">
    <citation type="submission" date="2018-02" db="EMBL/GenBank/DDBJ databases">
        <title>Acinetobacter baumanii whole genome sequence.</title>
        <authorList>
            <person name="Qasim Z.J."/>
        </authorList>
    </citation>
    <scope>NUCLEOTIDE SEQUENCE [LARGE SCALE GENOMIC DNA]</scope>
    <source>
        <strain evidence="4 8">ZQ8</strain>
    </source>
</reference>
<dbReference type="Proteomes" id="UP000179937">
    <property type="component" value="Unassembled WGS sequence"/>
</dbReference>
<sequence length="481" mass="54569">MTLTQADFEAQLQAAIDDYEIQERYKAQDPLVVHQLRSMASFLTAFGPEIDIASIEPFTKTRDRSIIADATNKGILPIGTPCQHLIEIINRSTNAVSLSQGRMIEDHSGGRVWRLLQSITVKAGETAEVIAEQSEYREIKYVVPVTEGFHKYRIDLLEDLSLANISVKQGNNNYVIKPRWMNVEPGEYAVTITTDNLRRLFIEFGDSERAGRTLQANETVIIGILETYGEVDVNRLKDAALLDVLTNDEQRVSVRFKAGGLIREGVDPLAVSELRLLSSYPSLYDEDAVFLGNFDYAVRKKFMKRAQFISVWNETLQEQHFAITYRDINHLNLVVVAKNPAEQATLEQDICRYIGYCDNLYEGKVNVHEVVEKPIEVKIKGSLASVHNTDMVKTQIKELLVERYGRESLSSSRWLVNGFNTQEMGKLINDNIVAFQDRMSDFTIMLSNELNKPNEWVYVTKDSITVELERTADISGATWTL</sequence>
<dbReference type="EMBL" id="VMBB01000013">
    <property type="protein sequence ID" value="MDR8260862.1"/>
    <property type="molecule type" value="Genomic_DNA"/>
</dbReference>
<evidence type="ECO:0000313" key="10">
    <source>
        <dbReference type="Proteomes" id="UP000252694"/>
    </source>
</evidence>
<dbReference type="EMBL" id="UFMQ01000013">
    <property type="protein sequence ID" value="SST26153.1"/>
    <property type="molecule type" value="Genomic_DNA"/>
</dbReference>
<dbReference type="Proteomes" id="UP000237823">
    <property type="component" value="Unassembled WGS sequence"/>
</dbReference>
<accession>A0A0D7RY84</accession>
<dbReference type="Proteomes" id="UP000252694">
    <property type="component" value="Unassembled WGS sequence"/>
</dbReference>
<proteinExistence type="predicted"/>
<gene>
    <name evidence="3" type="ORF">A7M90_12710</name>
    <name evidence="5" type="ORF">B9W25_08530</name>
    <name evidence="4" type="ORF">CV954_015160</name>
    <name evidence="2" type="ORF">FPK63_02655</name>
    <name evidence="1" type="ORF">FPK87_10335</name>
    <name evidence="6" type="ORF">SAMEA104305318_02680</name>
</gene>
<reference evidence="1" key="5">
    <citation type="submission" date="2019-07" db="EMBL/GenBank/DDBJ databases">
        <title>Biological characteristics of mucoid Acinetobacter baumannii from a general hospital in China.</title>
        <authorList>
            <person name="Hua X."/>
            <person name="Yu Y."/>
        </authorList>
    </citation>
    <scope>NUCLEOTIDE SEQUENCE [LARGE SCALE GENOMIC DNA]</scope>
    <source>
        <strain evidence="1">N41</strain>
        <strain evidence="2">N8</strain>
    </source>
</reference>
<evidence type="ECO:0000313" key="3">
    <source>
        <dbReference type="EMBL" id="OIG74992.1"/>
    </source>
</evidence>